<reference evidence="2 3" key="1">
    <citation type="submission" date="2020-12" db="EMBL/GenBank/DDBJ databases">
        <title>Metabolic potential, ecology and presence of endohyphal bacteria is reflected in genomic diversity of Mucoromycotina.</title>
        <authorList>
            <person name="Muszewska A."/>
            <person name="Okrasinska A."/>
            <person name="Steczkiewicz K."/>
            <person name="Drgas O."/>
            <person name="Orlowska M."/>
            <person name="Perlinska-Lenart U."/>
            <person name="Aleksandrzak-Piekarczyk T."/>
            <person name="Szatraj K."/>
            <person name="Zielenkiewicz U."/>
            <person name="Pilsyk S."/>
            <person name="Malc E."/>
            <person name="Mieczkowski P."/>
            <person name="Kruszewska J.S."/>
            <person name="Biernat P."/>
            <person name="Pawlowska J."/>
        </authorList>
    </citation>
    <scope>NUCLEOTIDE SEQUENCE [LARGE SCALE GENOMIC DNA]</scope>
    <source>
        <strain evidence="2 3">CBS 142.35</strain>
    </source>
</reference>
<feature type="non-terminal residue" evidence="2">
    <location>
        <position position="1"/>
    </location>
</feature>
<comment type="caution">
    <text evidence="2">The sequence shown here is derived from an EMBL/GenBank/DDBJ whole genome shotgun (WGS) entry which is preliminary data.</text>
</comment>
<gene>
    <name evidence="2" type="ORF">INT45_005080</name>
</gene>
<evidence type="ECO:0000313" key="3">
    <source>
        <dbReference type="Proteomes" id="UP000646827"/>
    </source>
</evidence>
<dbReference type="OrthoDB" id="2567806at2759"/>
<feature type="domain" description="Ribosome maturation protein SDO1/SBDS N-terminal" evidence="1">
    <location>
        <begin position="3"/>
        <end position="95"/>
    </location>
</feature>
<accession>A0A8H7SBZ5</accession>
<dbReference type="Gene3D" id="3.30.1250.10">
    <property type="entry name" value="Ribosome maturation protein SBDS, N-terminal domain"/>
    <property type="match status" value="1"/>
</dbReference>
<keyword evidence="3" id="KW-1185">Reference proteome</keyword>
<dbReference type="InterPro" id="IPR036786">
    <property type="entry name" value="Ribosome_mat_SBDS_N_sf"/>
</dbReference>
<evidence type="ECO:0000313" key="2">
    <source>
        <dbReference type="EMBL" id="KAG2226594.1"/>
    </source>
</evidence>
<dbReference type="Proteomes" id="UP000646827">
    <property type="component" value="Unassembled WGS sequence"/>
</dbReference>
<dbReference type="SUPFAM" id="SSF89895">
    <property type="entry name" value="FYSH domain"/>
    <property type="match status" value="1"/>
</dbReference>
<dbReference type="Pfam" id="PF01172">
    <property type="entry name" value="SBDS_N"/>
    <property type="match status" value="1"/>
</dbReference>
<organism evidence="2 3">
    <name type="scientific">Circinella minor</name>
    <dbReference type="NCBI Taxonomy" id="1195481"/>
    <lineage>
        <taxon>Eukaryota</taxon>
        <taxon>Fungi</taxon>
        <taxon>Fungi incertae sedis</taxon>
        <taxon>Mucoromycota</taxon>
        <taxon>Mucoromycotina</taxon>
        <taxon>Mucoromycetes</taxon>
        <taxon>Mucorales</taxon>
        <taxon>Lichtheimiaceae</taxon>
        <taxon>Circinella</taxon>
    </lineage>
</organism>
<protein>
    <recommendedName>
        <fullName evidence="1">Ribosome maturation protein SDO1/SBDS N-terminal domain-containing protein</fullName>
    </recommendedName>
</protein>
<dbReference type="EMBL" id="JAEPRB010000015">
    <property type="protein sequence ID" value="KAG2226594.1"/>
    <property type="molecule type" value="Genomic_DNA"/>
</dbReference>
<evidence type="ECO:0000259" key="1">
    <source>
        <dbReference type="Pfam" id="PF01172"/>
    </source>
</evidence>
<dbReference type="AlphaFoldDB" id="A0A8H7SBZ5"/>
<name>A0A8H7SBZ5_9FUNG</name>
<proteinExistence type="predicted"/>
<sequence length="96" mass="10968">MASKITYRGDDNQEYFVIANKGMSSRWRKDKTIPLVDVVQSFDVMTTSTGSETGEYIRPSKGALQYVFFFNFLSAFHTNDVDKVVEQIVENGEEKN</sequence>
<dbReference type="InterPro" id="IPR019783">
    <property type="entry name" value="SDO1/SBDS_N"/>
</dbReference>